<name>A0AA35RF77_GEOBA</name>
<accession>A0AA35RF77</accession>
<keyword evidence="3" id="KW-1185">Reference proteome</keyword>
<reference evidence="2" key="1">
    <citation type="submission" date="2023-03" db="EMBL/GenBank/DDBJ databases">
        <authorList>
            <person name="Steffen K."/>
            <person name="Cardenas P."/>
        </authorList>
    </citation>
    <scope>NUCLEOTIDE SEQUENCE</scope>
</reference>
<dbReference type="Proteomes" id="UP001174909">
    <property type="component" value="Unassembled WGS sequence"/>
</dbReference>
<organism evidence="2 3">
    <name type="scientific">Geodia barretti</name>
    <name type="common">Barrett's horny sponge</name>
    <dbReference type="NCBI Taxonomy" id="519541"/>
    <lineage>
        <taxon>Eukaryota</taxon>
        <taxon>Metazoa</taxon>
        <taxon>Porifera</taxon>
        <taxon>Demospongiae</taxon>
        <taxon>Heteroscleromorpha</taxon>
        <taxon>Tetractinellida</taxon>
        <taxon>Astrophorina</taxon>
        <taxon>Geodiidae</taxon>
        <taxon>Geodia</taxon>
    </lineage>
</organism>
<feature type="signal peptide" evidence="1">
    <location>
        <begin position="1"/>
        <end position="20"/>
    </location>
</feature>
<protein>
    <submittedName>
        <fullName evidence="2">Uncharacterized protein</fullName>
    </submittedName>
</protein>
<dbReference type="AlphaFoldDB" id="A0AA35RF77"/>
<sequence length="249" mass="27910">MKELLLVLLLLAFLHSPGISDNKKYYITGQCGDSNVTKTHHLKNWTRGILKIDVTCRNAGNEPELHPFKLSRIACNKTLDVCNIVHINCIGEHNVVNIIWKNFEKKNNGTMVSVSFKRHTTIYQLRMKGFRCESNLESESIGEDLIITFNSLDCNGNFSLQRSSLVVFSDVKMNSIRSPLVNNSSQLMFRGVPPGSYTVIITNDCGEHFPLKNILNHYWNSSGVSPATSNSCGLPAIIFLSFLALIFSK</sequence>
<dbReference type="EMBL" id="CASHTH010001032">
    <property type="protein sequence ID" value="CAI8010370.1"/>
    <property type="molecule type" value="Genomic_DNA"/>
</dbReference>
<comment type="caution">
    <text evidence="2">The sequence shown here is derived from an EMBL/GenBank/DDBJ whole genome shotgun (WGS) entry which is preliminary data.</text>
</comment>
<feature type="chain" id="PRO_5041200800" evidence="1">
    <location>
        <begin position="21"/>
        <end position="249"/>
    </location>
</feature>
<gene>
    <name evidence="2" type="ORF">GBAR_LOCUS6837</name>
</gene>
<keyword evidence="1" id="KW-0732">Signal</keyword>
<evidence type="ECO:0000313" key="2">
    <source>
        <dbReference type="EMBL" id="CAI8010370.1"/>
    </source>
</evidence>
<evidence type="ECO:0000313" key="3">
    <source>
        <dbReference type="Proteomes" id="UP001174909"/>
    </source>
</evidence>
<evidence type="ECO:0000256" key="1">
    <source>
        <dbReference type="SAM" id="SignalP"/>
    </source>
</evidence>
<proteinExistence type="predicted"/>